<dbReference type="RefSeq" id="WP_078274799.1">
    <property type="nucleotide sequence ID" value="NZ_CP030241.1"/>
</dbReference>
<sequence>MKILLIYQWVSDIPTADLMATYPPNPLIWHGFILARIGGISKQNYLFYVLFCMNFLFGIN</sequence>
<dbReference type="EMBL" id="CP087781">
    <property type="protein sequence ID" value="UZA51420.1"/>
    <property type="molecule type" value="Genomic_DNA"/>
</dbReference>
<evidence type="ECO:0000313" key="2">
    <source>
        <dbReference type="EMBL" id="UZA51420.1"/>
    </source>
</evidence>
<dbReference type="GeneID" id="77189711"/>
<proteinExistence type="predicted"/>
<name>A0AAQ2Q3C9_MORBO</name>
<evidence type="ECO:0000313" key="4">
    <source>
        <dbReference type="Proteomes" id="UP001163632"/>
    </source>
</evidence>
<organism evidence="2 3">
    <name type="scientific">Moraxella bovis</name>
    <dbReference type="NCBI Taxonomy" id="476"/>
    <lineage>
        <taxon>Bacteria</taxon>
        <taxon>Pseudomonadati</taxon>
        <taxon>Pseudomonadota</taxon>
        <taxon>Gammaproteobacteria</taxon>
        <taxon>Moraxellales</taxon>
        <taxon>Moraxellaceae</taxon>
        <taxon>Moraxella</taxon>
    </lineage>
</organism>
<protein>
    <submittedName>
        <fullName evidence="2">Uncharacterized protein</fullName>
    </submittedName>
</protein>
<dbReference type="Proteomes" id="UP001163632">
    <property type="component" value="Chromosome"/>
</dbReference>
<dbReference type="KEGG" id="mboi:DQF64_13035"/>
<evidence type="ECO:0000313" key="1">
    <source>
        <dbReference type="EMBL" id="UZA03452.1"/>
    </source>
</evidence>
<accession>A0AAQ2Q3C9</accession>
<gene>
    <name evidence="1" type="ORF">LP092_01415</name>
    <name evidence="2" type="ORF">LP129_13185</name>
</gene>
<dbReference type="EMBL" id="CP087830">
    <property type="protein sequence ID" value="UZA03452.1"/>
    <property type="molecule type" value="Genomic_DNA"/>
</dbReference>
<dbReference type="AlphaFoldDB" id="A0AAQ2Q3C9"/>
<dbReference type="Proteomes" id="UP001163283">
    <property type="component" value="Chromosome"/>
</dbReference>
<reference evidence="2 3" key="1">
    <citation type="journal article" date="2022" name="BMC Microbiol.">
        <title>Whole genome sequencing of Moraxella bovis strains from North America reveals two genotypes with different genetic determinants.</title>
        <authorList>
            <person name="Wynn E.L."/>
            <person name="Hille M.M."/>
            <person name="Loy J.D."/>
            <person name="Schuller G."/>
            <person name="Kuhn K.L."/>
            <person name="Dickey A.M."/>
            <person name="Bono J.L."/>
            <person name="Clawson M.L."/>
        </authorList>
    </citation>
    <scope>NUCLEOTIDE SEQUENCE [LARGE SCALE GENOMIC DNA]</scope>
    <source>
        <strain evidence="1">SAM102599</strain>
        <strain evidence="2 3">SAM57978</strain>
    </source>
</reference>
<evidence type="ECO:0000313" key="3">
    <source>
        <dbReference type="Proteomes" id="UP001163283"/>
    </source>
</evidence>
<keyword evidence="4" id="KW-1185">Reference proteome</keyword>